<dbReference type="SUPFAM" id="SSF69318">
    <property type="entry name" value="Integrin alpha N-terminal domain"/>
    <property type="match status" value="1"/>
</dbReference>
<evidence type="ECO:0000313" key="1">
    <source>
        <dbReference type="EMBL" id="BCO25733.1"/>
    </source>
</evidence>
<organism evidence="1 2">
    <name type="scientific">Rhodoferax lithotrophicus</name>
    <dbReference type="NCBI Taxonomy" id="2798804"/>
    <lineage>
        <taxon>Bacteria</taxon>
        <taxon>Pseudomonadati</taxon>
        <taxon>Pseudomonadota</taxon>
        <taxon>Betaproteobacteria</taxon>
        <taxon>Burkholderiales</taxon>
        <taxon>Comamonadaceae</taxon>
        <taxon>Rhodoferax</taxon>
    </lineage>
</organism>
<accession>A0ABM7MHS3</accession>
<dbReference type="InterPro" id="IPR028994">
    <property type="entry name" value="Integrin_alpha_N"/>
</dbReference>
<gene>
    <name evidence="1" type="ORF">MIZ03_0612</name>
</gene>
<evidence type="ECO:0000313" key="2">
    <source>
        <dbReference type="Proteomes" id="UP000824366"/>
    </source>
</evidence>
<sequence length="231" mass="25774">MAVAAEREAGALLQSGEWRQDVGSYGVPQQFEKLKPAKWPKDLWYSLKVKDGALHVQAQKSNIDWLNTIVRQIPVADDQGILEPRESEEYDPTMYLRVPAVVLKEGPHPLYIFKNGTPTLLPELDYQYQLVLDKTPFKMRVQNGLKGKNGEPYGEGATYFIEYDGKKFEYPLGYYGWASKVMGIADIDGDGFPDFIIYIDGSNSGATFILLSSLAKPGKNSATASLHSWGC</sequence>
<proteinExistence type="predicted"/>
<dbReference type="Proteomes" id="UP000824366">
    <property type="component" value="Chromosome"/>
</dbReference>
<reference evidence="1 2" key="1">
    <citation type="journal article" date="2021" name="Microbiol. Spectr.">
        <title>A Single Bacterium Capable of Oxidation and Reduction of Iron at Circumneutral pH.</title>
        <authorList>
            <person name="Kato S."/>
            <person name="Ohkuma M."/>
        </authorList>
    </citation>
    <scope>NUCLEOTIDE SEQUENCE [LARGE SCALE GENOMIC DNA]</scope>
    <source>
        <strain evidence="1 2">MIZ03</strain>
    </source>
</reference>
<dbReference type="EMBL" id="AP024238">
    <property type="protein sequence ID" value="BCO25733.1"/>
    <property type="molecule type" value="Genomic_DNA"/>
</dbReference>
<protein>
    <recommendedName>
        <fullName evidence="3">FG-GAP repeat protein</fullName>
    </recommendedName>
</protein>
<evidence type="ECO:0008006" key="3">
    <source>
        <dbReference type="Google" id="ProtNLM"/>
    </source>
</evidence>
<keyword evidence="2" id="KW-1185">Reference proteome</keyword>
<name>A0ABM7MHS3_9BURK</name>